<feature type="transmembrane region" description="Helical" evidence="2">
    <location>
        <begin position="121"/>
        <end position="140"/>
    </location>
</feature>
<evidence type="ECO:0000313" key="3">
    <source>
        <dbReference type="EMBL" id="SMX23637.1"/>
    </source>
</evidence>
<proteinExistence type="predicted"/>
<evidence type="ECO:0000313" key="4">
    <source>
        <dbReference type="Proteomes" id="UP000201838"/>
    </source>
</evidence>
<dbReference type="Proteomes" id="UP000201838">
    <property type="component" value="Unassembled WGS sequence"/>
</dbReference>
<dbReference type="EMBL" id="FXXQ01000005">
    <property type="protein sequence ID" value="SMX23637.1"/>
    <property type="molecule type" value="Genomic_DNA"/>
</dbReference>
<feature type="compositionally biased region" description="Polar residues" evidence="1">
    <location>
        <begin position="32"/>
        <end position="42"/>
    </location>
</feature>
<keyword evidence="2" id="KW-1133">Transmembrane helix</keyword>
<sequence>MMANHQAHAQTFQLLRPVSNLQASSSSAPRMTALASASTPRRQSPDPHSKHEHNQNMTASKRHALALLSTIILASVIAYLTLTPPRLEASYDLLSDKAYHVIAFAALIFPGALLYLRSLIWLIPAALVFGAAIELVQPLVGRSAEMADFAADIIGVACGLILGLTMRRWWFQPRRGHKPRAAPVKASR</sequence>
<keyword evidence="2" id="KW-0812">Transmembrane</keyword>
<feature type="transmembrane region" description="Helical" evidence="2">
    <location>
        <begin position="64"/>
        <end position="82"/>
    </location>
</feature>
<accession>A0A238IZ02</accession>
<name>A0A238IZ02_9RHOB</name>
<dbReference type="PANTHER" id="PTHR28008:SF1">
    <property type="entry name" value="DOMAIN PROTEIN, PUTATIVE (AFU_ORTHOLOGUE AFUA_3G10980)-RELATED"/>
    <property type="match status" value="1"/>
</dbReference>
<dbReference type="AlphaFoldDB" id="A0A238IZ02"/>
<feature type="transmembrane region" description="Helical" evidence="2">
    <location>
        <begin position="98"/>
        <end position="116"/>
    </location>
</feature>
<gene>
    <name evidence="3" type="ORF">BOA8489_01747</name>
</gene>
<evidence type="ECO:0000256" key="2">
    <source>
        <dbReference type="SAM" id="Phobius"/>
    </source>
</evidence>
<protein>
    <submittedName>
        <fullName evidence="3">VanZ like family protein</fullName>
    </submittedName>
</protein>
<feature type="region of interest" description="Disordered" evidence="1">
    <location>
        <begin position="32"/>
        <end position="56"/>
    </location>
</feature>
<organism evidence="3 4">
    <name type="scientific">Boseongicola aestuarii</name>
    <dbReference type="NCBI Taxonomy" id="1470561"/>
    <lineage>
        <taxon>Bacteria</taxon>
        <taxon>Pseudomonadati</taxon>
        <taxon>Pseudomonadota</taxon>
        <taxon>Alphaproteobacteria</taxon>
        <taxon>Rhodobacterales</taxon>
        <taxon>Paracoccaceae</taxon>
        <taxon>Boseongicola</taxon>
    </lineage>
</organism>
<reference evidence="3 4" key="1">
    <citation type="submission" date="2017-05" db="EMBL/GenBank/DDBJ databases">
        <authorList>
            <person name="Song R."/>
            <person name="Chenine A.L."/>
            <person name="Ruprecht R.M."/>
        </authorList>
    </citation>
    <scope>NUCLEOTIDE SEQUENCE [LARGE SCALE GENOMIC DNA]</scope>
    <source>
        <strain evidence="3 4">CECT 8489</strain>
    </source>
</reference>
<keyword evidence="2" id="KW-0472">Membrane</keyword>
<keyword evidence="4" id="KW-1185">Reference proteome</keyword>
<evidence type="ECO:0000256" key="1">
    <source>
        <dbReference type="SAM" id="MobiDB-lite"/>
    </source>
</evidence>
<feature type="transmembrane region" description="Helical" evidence="2">
    <location>
        <begin position="146"/>
        <end position="165"/>
    </location>
</feature>
<dbReference type="PANTHER" id="PTHR28008">
    <property type="entry name" value="DOMAIN PROTEIN, PUTATIVE (AFU_ORTHOLOGUE AFUA_3G10980)-RELATED"/>
    <property type="match status" value="1"/>
</dbReference>
<feature type="compositionally biased region" description="Basic and acidic residues" evidence="1">
    <location>
        <begin position="43"/>
        <end position="54"/>
    </location>
</feature>